<reference evidence="1" key="1">
    <citation type="journal article" date="2020" name="mSystems">
        <title>Genome- and Community-Level Interaction Insights into Carbon Utilization and Element Cycling Functions of Hydrothermarchaeota in Hydrothermal Sediment.</title>
        <authorList>
            <person name="Zhou Z."/>
            <person name="Liu Y."/>
            <person name="Xu W."/>
            <person name="Pan J."/>
            <person name="Luo Z.H."/>
            <person name="Li M."/>
        </authorList>
    </citation>
    <scope>NUCLEOTIDE SEQUENCE [LARGE SCALE GENOMIC DNA]</scope>
    <source>
        <strain evidence="1">SpSt-1</strain>
    </source>
</reference>
<sequence length="112" mass="13094">MYIYVMLGLFKEDRFEYARALMNSKIDVSFISKTIAENLRCIEELEQYFDIYIPTIGIVKTNKICTVDKAILNYSLIELKTVFHVIEDYILRSIQCDAIIGKDTIFLVGYFN</sequence>
<comment type="caution">
    <text evidence="1">The sequence shown here is derived from an EMBL/GenBank/DDBJ whole genome shotgun (WGS) entry which is preliminary data.</text>
</comment>
<accession>A0A7C5YYD3</accession>
<evidence type="ECO:0000313" key="1">
    <source>
        <dbReference type="EMBL" id="HHR95560.1"/>
    </source>
</evidence>
<protein>
    <submittedName>
        <fullName evidence="1">Uncharacterized protein</fullName>
    </submittedName>
</protein>
<proteinExistence type="predicted"/>
<organism evidence="1">
    <name type="scientific">Ignisphaera aggregans</name>
    <dbReference type="NCBI Taxonomy" id="334771"/>
    <lineage>
        <taxon>Archaea</taxon>
        <taxon>Thermoproteota</taxon>
        <taxon>Thermoprotei</taxon>
        <taxon>Desulfurococcales</taxon>
        <taxon>Desulfurococcaceae</taxon>
        <taxon>Ignisphaera</taxon>
    </lineage>
</organism>
<dbReference type="EMBL" id="DRUB01000031">
    <property type="protein sequence ID" value="HHR95560.1"/>
    <property type="molecule type" value="Genomic_DNA"/>
</dbReference>
<name>A0A7C5YYD3_9CREN</name>
<dbReference type="AlphaFoldDB" id="A0A7C5YYD3"/>
<gene>
    <name evidence="1" type="ORF">ENL47_01740</name>
</gene>